<evidence type="ECO:0008006" key="5">
    <source>
        <dbReference type="Google" id="ProtNLM"/>
    </source>
</evidence>
<protein>
    <recommendedName>
        <fullName evidence="5">Oxidoreductase</fullName>
    </recommendedName>
</protein>
<feature type="domain" description="GFO/IDH/MocA-like oxidoreductase" evidence="2">
    <location>
        <begin position="139"/>
        <end position="265"/>
    </location>
</feature>
<name>A0ABS9ZIW2_9PSED</name>
<sequence length="351" mass="39309">MRILFCGLGGIGQRHLRNLRTVLGNELEVHAYRVRGQRIKLQDNLTVEQGADLETDYGVIVHADLDAALATQPRAVYICNPNALHVPIALRCVRAGVPVFMEKPLASDMEGIEELQALVEQKSLLFYVGYNFRFHPGLQRFKALVDSKHFGNIIRVSAEIGEYLPNWHKYEDYRQMYAARADQGGGVILSQIHEMDLLYWFFGLPKSILCRGGKLSNLEIDVEDTATSLMQYDGEHGSFPIHLHQDFVQRPPVRVFKIIGDAGSAELDLINLKMNVYDAEGQVLEHSAFEGFVRNDMFLNQAQHFIDCVTGKSTPQVTLFDGLQSLRLALAALASLKKGVEVNLDEVTVNG</sequence>
<dbReference type="EMBL" id="LOHG01000007">
    <property type="protein sequence ID" value="MCI8210525.1"/>
    <property type="molecule type" value="Genomic_DNA"/>
</dbReference>
<organism evidence="3 4">
    <name type="scientific">Pseudomonas maioricensis</name>
    <dbReference type="NCBI Taxonomy" id="1766623"/>
    <lineage>
        <taxon>Bacteria</taxon>
        <taxon>Pseudomonadati</taxon>
        <taxon>Pseudomonadota</taxon>
        <taxon>Gammaproteobacteria</taxon>
        <taxon>Pseudomonadales</taxon>
        <taxon>Pseudomonadaceae</taxon>
        <taxon>Pseudomonas</taxon>
    </lineage>
</organism>
<evidence type="ECO:0000259" key="1">
    <source>
        <dbReference type="Pfam" id="PF01408"/>
    </source>
</evidence>
<evidence type="ECO:0000313" key="4">
    <source>
        <dbReference type="Proteomes" id="UP001320513"/>
    </source>
</evidence>
<dbReference type="Proteomes" id="UP001320513">
    <property type="component" value="Unassembled WGS sequence"/>
</dbReference>
<dbReference type="Gene3D" id="3.30.360.10">
    <property type="entry name" value="Dihydrodipicolinate Reductase, domain 2"/>
    <property type="match status" value="1"/>
</dbReference>
<gene>
    <name evidence="3" type="ORF">AUC61_13370</name>
</gene>
<dbReference type="SUPFAM" id="SSF55347">
    <property type="entry name" value="Glyceraldehyde-3-phosphate dehydrogenase-like, C-terminal domain"/>
    <property type="match status" value="1"/>
</dbReference>
<dbReference type="Pfam" id="PF22725">
    <property type="entry name" value="GFO_IDH_MocA_C3"/>
    <property type="match status" value="1"/>
</dbReference>
<dbReference type="InterPro" id="IPR036291">
    <property type="entry name" value="NAD(P)-bd_dom_sf"/>
</dbReference>
<feature type="domain" description="Gfo/Idh/MocA-like oxidoreductase N-terminal" evidence="1">
    <location>
        <begin position="1"/>
        <end position="130"/>
    </location>
</feature>
<reference evidence="3 4" key="1">
    <citation type="submission" date="2015-12" db="EMBL/GenBank/DDBJ databases">
        <title>Phylogenomics in the description of a new species in the Pseudomonas syringae group.</title>
        <authorList>
            <person name="Busquets A."/>
            <person name="Gomila M."/>
            <person name="Beiki F."/>
            <person name="Rahimian H."/>
            <person name="Mulet M."/>
            <person name="Sanchez D."/>
            <person name="Garcia-Valdes E."/>
            <person name="Lalucat J."/>
        </authorList>
    </citation>
    <scope>NUCLEOTIDE SEQUENCE [LARGE SCALE GENOMIC DNA]</scope>
    <source>
        <strain evidence="3 4">S25</strain>
    </source>
</reference>
<dbReference type="Pfam" id="PF01408">
    <property type="entry name" value="GFO_IDH_MocA"/>
    <property type="match status" value="1"/>
</dbReference>
<dbReference type="InterPro" id="IPR000683">
    <property type="entry name" value="Gfo/Idh/MocA-like_OxRdtase_N"/>
</dbReference>
<evidence type="ECO:0000259" key="2">
    <source>
        <dbReference type="Pfam" id="PF22725"/>
    </source>
</evidence>
<proteinExistence type="predicted"/>
<dbReference type="Gene3D" id="3.40.50.720">
    <property type="entry name" value="NAD(P)-binding Rossmann-like Domain"/>
    <property type="match status" value="1"/>
</dbReference>
<dbReference type="SUPFAM" id="SSF51735">
    <property type="entry name" value="NAD(P)-binding Rossmann-fold domains"/>
    <property type="match status" value="1"/>
</dbReference>
<dbReference type="RefSeq" id="WP_243246742.1">
    <property type="nucleotide sequence ID" value="NZ_LOHG01000007.1"/>
</dbReference>
<evidence type="ECO:0000313" key="3">
    <source>
        <dbReference type="EMBL" id="MCI8210525.1"/>
    </source>
</evidence>
<comment type="caution">
    <text evidence="3">The sequence shown here is derived from an EMBL/GenBank/DDBJ whole genome shotgun (WGS) entry which is preliminary data.</text>
</comment>
<dbReference type="PANTHER" id="PTHR43377:SF1">
    <property type="entry name" value="BILIVERDIN REDUCTASE A"/>
    <property type="match status" value="1"/>
</dbReference>
<dbReference type="InterPro" id="IPR051450">
    <property type="entry name" value="Gfo/Idh/MocA_Oxidoreductases"/>
</dbReference>
<dbReference type="InterPro" id="IPR055170">
    <property type="entry name" value="GFO_IDH_MocA-like_dom"/>
</dbReference>
<accession>A0ABS9ZIW2</accession>
<dbReference type="PANTHER" id="PTHR43377">
    <property type="entry name" value="BILIVERDIN REDUCTASE A"/>
    <property type="match status" value="1"/>
</dbReference>
<keyword evidence="4" id="KW-1185">Reference proteome</keyword>